<name>A0A426RKJ7_9FLAO</name>
<sequence>MDLELQYIIRNLKECFNGKPWYGVSLMEKLEKVPWSIVNEQIYGSKSIAVLVQHIINWRIFLLKKLEGDESYDLVIDSLEDWTPVIIKNEPEWKALLLNLQRTQTDLLEKLITENDHLLEKKVPGKKYTYGPILTSISQHDIYHLGQISMLVSLLSD</sequence>
<reference evidence="3" key="2">
    <citation type="submission" date="2018-12" db="EMBL/GenBank/DDBJ databases">
        <title>Maribacter lutimaris sp. nov., isolated from marine sediment.</title>
        <authorList>
            <person name="Kim K.K."/>
        </authorList>
    </citation>
    <scope>NUCLEOTIDE SEQUENCE [LARGE SCALE GENOMIC DNA]</scope>
    <source>
        <strain evidence="3">PoM-212</strain>
    </source>
</reference>
<dbReference type="InterPro" id="IPR034660">
    <property type="entry name" value="DinB/YfiT-like"/>
</dbReference>
<proteinExistence type="predicted"/>
<dbReference type="RefSeq" id="WP_125221335.1">
    <property type="nucleotide sequence ID" value="NZ_QUSX01000001.1"/>
</dbReference>
<reference evidence="3" key="1">
    <citation type="submission" date="2018-08" db="EMBL/GenBank/DDBJ databases">
        <authorList>
            <person name="Khan S.A."/>
            <person name="J S.E."/>
        </authorList>
    </citation>
    <scope>NUCLEOTIDE SEQUENCE [LARGE SCALE GENOMIC DNA]</scope>
    <source>
        <strain evidence="3">PoM-212</strain>
    </source>
</reference>
<dbReference type="Proteomes" id="UP000286990">
    <property type="component" value="Unassembled WGS sequence"/>
</dbReference>
<feature type="domain" description="DinB-like" evidence="1">
    <location>
        <begin position="44"/>
        <end position="148"/>
    </location>
</feature>
<evidence type="ECO:0000313" key="2">
    <source>
        <dbReference type="EMBL" id="RRQ49511.1"/>
    </source>
</evidence>
<evidence type="ECO:0000259" key="1">
    <source>
        <dbReference type="Pfam" id="PF12867"/>
    </source>
</evidence>
<keyword evidence="3" id="KW-1185">Reference proteome</keyword>
<dbReference type="OrthoDB" id="9814103at2"/>
<dbReference type="InterPro" id="IPR024775">
    <property type="entry name" value="DinB-like"/>
</dbReference>
<dbReference type="EMBL" id="QUSX01000001">
    <property type="protein sequence ID" value="RRQ49511.1"/>
    <property type="molecule type" value="Genomic_DNA"/>
</dbReference>
<comment type="caution">
    <text evidence="2">The sequence shown here is derived from an EMBL/GenBank/DDBJ whole genome shotgun (WGS) entry which is preliminary data.</text>
</comment>
<organism evidence="2 3">
    <name type="scientific">Maribacter algicola</name>
    <dbReference type="NCBI Taxonomy" id="2498892"/>
    <lineage>
        <taxon>Bacteria</taxon>
        <taxon>Pseudomonadati</taxon>
        <taxon>Bacteroidota</taxon>
        <taxon>Flavobacteriia</taxon>
        <taxon>Flavobacteriales</taxon>
        <taxon>Flavobacteriaceae</taxon>
        <taxon>Maribacter</taxon>
    </lineage>
</organism>
<accession>A0A426RKJ7</accession>
<dbReference type="SUPFAM" id="SSF109854">
    <property type="entry name" value="DinB/YfiT-like putative metalloenzymes"/>
    <property type="match status" value="1"/>
</dbReference>
<dbReference type="AlphaFoldDB" id="A0A426RKJ7"/>
<dbReference type="Gene3D" id="1.20.120.450">
    <property type="entry name" value="dinb family like domain"/>
    <property type="match status" value="1"/>
</dbReference>
<dbReference type="Pfam" id="PF12867">
    <property type="entry name" value="DinB_2"/>
    <property type="match status" value="1"/>
</dbReference>
<evidence type="ECO:0000313" key="3">
    <source>
        <dbReference type="Proteomes" id="UP000286990"/>
    </source>
</evidence>
<gene>
    <name evidence="2" type="ORF">DZC72_02580</name>
</gene>
<protein>
    <submittedName>
        <fullName evidence="2">DinB family protein</fullName>
    </submittedName>
</protein>